<reference evidence="13 14" key="1">
    <citation type="submission" date="2012-10" db="EMBL/GenBank/DDBJ databases">
        <title>Genome sequencing of Tanticharoenia sakaeratensis NBRC 103193.</title>
        <authorList>
            <person name="Azuma Y."/>
            <person name="Hadano H."/>
            <person name="Hirakawa H."/>
            <person name="Matsushita K."/>
        </authorList>
    </citation>
    <scope>NUCLEOTIDE SEQUENCE [LARGE SCALE GENOMIC DNA]</scope>
    <source>
        <strain evidence="13 14">NBRC 103193</strain>
    </source>
</reference>
<dbReference type="NCBIfam" id="NF011202">
    <property type="entry name" value="PRK14608.1"/>
    <property type="match status" value="1"/>
</dbReference>
<feature type="binding site" evidence="10">
    <location>
        <begin position="105"/>
        <end position="115"/>
    </location>
    <ligand>
        <name>ATP</name>
        <dbReference type="ChEBI" id="CHEBI:30616"/>
    </ligand>
</feature>
<dbReference type="OrthoDB" id="9809438at2"/>
<comment type="caution">
    <text evidence="13">The sequence shown here is derived from an EMBL/GenBank/DDBJ whole genome shotgun (WGS) entry which is preliminary data.</text>
</comment>
<name>A0A0D6MMD6_9PROT</name>
<dbReference type="GO" id="GO:0005524">
    <property type="term" value="F:ATP binding"/>
    <property type="evidence" value="ECO:0007669"/>
    <property type="project" value="UniProtKB-UniRule"/>
</dbReference>
<evidence type="ECO:0000256" key="1">
    <source>
        <dbReference type="ARBA" id="ARBA00009684"/>
    </source>
</evidence>
<keyword evidence="8 10" id="KW-0414">Isoprene biosynthesis</keyword>
<accession>A0A0D6MMD6</accession>
<keyword evidence="7 10" id="KW-0067">ATP-binding</keyword>
<keyword evidence="4 10" id="KW-0808">Transferase</keyword>
<evidence type="ECO:0000256" key="5">
    <source>
        <dbReference type="ARBA" id="ARBA00022741"/>
    </source>
</evidence>
<evidence type="ECO:0000259" key="12">
    <source>
        <dbReference type="Pfam" id="PF08544"/>
    </source>
</evidence>
<keyword evidence="14" id="KW-1185">Reference proteome</keyword>
<dbReference type="PANTHER" id="PTHR43527">
    <property type="entry name" value="4-DIPHOSPHOCYTIDYL-2-C-METHYL-D-ERYTHRITOL KINASE, CHLOROPLASTIC"/>
    <property type="match status" value="1"/>
</dbReference>
<dbReference type="EMBL" id="BALE01000025">
    <property type="protein sequence ID" value="GAN54590.1"/>
    <property type="molecule type" value="Genomic_DNA"/>
</dbReference>
<dbReference type="SUPFAM" id="SSF55060">
    <property type="entry name" value="GHMP Kinase, C-terminal domain"/>
    <property type="match status" value="1"/>
</dbReference>
<keyword evidence="6 10" id="KW-0418">Kinase</keyword>
<dbReference type="UniPathway" id="UPA00056">
    <property type="reaction ID" value="UER00094"/>
</dbReference>
<dbReference type="InterPro" id="IPR036554">
    <property type="entry name" value="GHMP_kinase_C_sf"/>
</dbReference>
<dbReference type="InterPro" id="IPR013750">
    <property type="entry name" value="GHMP_kinase_C_dom"/>
</dbReference>
<evidence type="ECO:0000256" key="3">
    <source>
        <dbReference type="ARBA" id="ARBA00017473"/>
    </source>
</evidence>
<dbReference type="GO" id="GO:0016114">
    <property type="term" value="P:terpenoid biosynthetic process"/>
    <property type="evidence" value="ECO:0007669"/>
    <property type="project" value="UniProtKB-UniRule"/>
</dbReference>
<dbReference type="InterPro" id="IPR004424">
    <property type="entry name" value="IspE"/>
</dbReference>
<protein>
    <recommendedName>
        <fullName evidence="3 10">4-diphosphocytidyl-2-C-methyl-D-erythritol kinase</fullName>
        <shortName evidence="10">CMK</shortName>
        <ecNumber evidence="2 10">2.7.1.148</ecNumber>
    </recommendedName>
    <alternativeName>
        <fullName evidence="9 10">4-(cytidine-5'-diphospho)-2-C-methyl-D-erythritol kinase</fullName>
    </alternativeName>
</protein>
<dbReference type="SUPFAM" id="SSF54211">
    <property type="entry name" value="Ribosomal protein S5 domain 2-like"/>
    <property type="match status" value="1"/>
</dbReference>
<dbReference type="Pfam" id="PF08544">
    <property type="entry name" value="GHMP_kinases_C"/>
    <property type="match status" value="1"/>
</dbReference>
<feature type="domain" description="GHMP kinase N-terminal" evidence="11">
    <location>
        <begin position="75"/>
        <end position="149"/>
    </location>
</feature>
<evidence type="ECO:0000256" key="7">
    <source>
        <dbReference type="ARBA" id="ARBA00022840"/>
    </source>
</evidence>
<proteinExistence type="inferred from homology"/>
<dbReference type="RefSeq" id="WP_048849131.1">
    <property type="nucleotide sequence ID" value="NZ_BALE01000025.1"/>
</dbReference>
<evidence type="ECO:0000256" key="8">
    <source>
        <dbReference type="ARBA" id="ARBA00023229"/>
    </source>
</evidence>
<comment type="catalytic activity">
    <reaction evidence="10">
        <text>4-CDP-2-C-methyl-D-erythritol + ATP = 4-CDP-2-C-methyl-D-erythritol 2-phosphate + ADP + H(+)</text>
        <dbReference type="Rhea" id="RHEA:18437"/>
        <dbReference type="ChEBI" id="CHEBI:15378"/>
        <dbReference type="ChEBI" id="CHEBI:30616"/>
        <dbReference type="ChEBI" id="CHEBI:57823"/>
        <dbReference type="ChEBI" id="CHEBI:57919"/>
        <dbReference type="ChEBI" id="CHEBI:456216"/>
        <dbReference type="EC" id="2.7.1.148"/>
    </reaction>
</comment>
<feature type="active site" evidence="10">
    <location>
        <position position="12"/>
    </location>
</feature>
<evidence type="ECO:0000256" key="2">
    <source>
        <dbReference type="ARBA" id="ARBA00012052"/>
    </source>
</evidence>
<dbReference type="GO" id="GO:0019288">
    <property type="term" value="P:isopentenyl diphosphate biosynthetic process, methylerythritol 4-phosphate pathway"/>
    <property type="evidence" value="ECO:0007669"/>
    <property type="project" value="UniProtKB-UniRule"/>
</dbReference>
<dbReference type="Gene3D" id="3.30.230.10">
    <property type="match status" value="1"/>
</dbReference>
<dbReference type="GO" id="GO:0050515">
    <property type="term" value="F:4-(cytidine 5'-diphospho)-2-C-methyl-D-erythritol kinase activity"/>
    <property type="evidence" value="ECO:0007669"/>
    <property type="project" value="UniProtKB-UniRule"/>
</dbReference>
<feature type="domain" description="GHMP kinase C-terminal" evidence="12">
    <location>
        <begin position="222"/>
        <end position="281"/>
    </location>
</feature>
<dbReference type="PANTHER" id="PTHR43527:SF2">
    <property type="entry name" value="4-DIPHOSPHOCYTIDYL-2-C-METHYL-D-ERYTHRITOL KINASE, CHLOROPLASTIC"/>
    <property type="match status" value="1"/>
</dbReference>
<evidence type="ECO:0000256" key="10">
    <source>
        <dbReference type="HAMAP-Rule" id="MF_00061"/>
    </source>
</evidence>
<comment type="similarity">
    <text evidence="1 10">Belongs to the GHMP kinase family. IspE subfamily.</text>
</comment>
<gene>
    <name evidence="10" type="primary">ispE</name>
    <name evidence="13" type="ORF">Tasa_025_021</name>
</gene>
<dbReference type="Gene3D" id="3.30.70.890">
    <property type="entry name" value="GHMP kinase, C-terminal domain"/>
    <property type="match status" value="1"/>
</dbReference>
<evidence type="ECO:0000313" key="13">
    <source>
        <dbReference type="EMBL" id="GAN54590.1"/>
    </source>
</evidence>
<dbReference type="Proteomes" id="UP000032679">
    <property type="component" value="Unassembled WGS sequence"/>
</dbReference>
<evidence type="ECO:0000259" key="11">
    <source>
        <dbReference type="Pfam" id="PF00288"/>
    </source>
</evidence>
<dbReference type="Pfam" id="PF00288">
    <property type="entry name" value="GHMP_kinases_N"/>
    <property type="match status" value="1"/>
</dbReference>
<dbReference type="NCBIfam" id="TIGR00154">
    <property type="entry name" value="ispE"/>
    <property type="match status" value="1"/>
</dbReference>
<keyword evidence="5 10" id="KW-0547">Nucleotide-binding</keyword>
<comment type="pathway">
    <text evidence="10">Isoprenoid biosynthesis; isopentenyl diphosphate biosynthesis via DXP pathway; isopentenyl diphosphate from 1-deoxy-D-xylulose 5-phosphate: step 3/6.</text>
</comment>
<dbReference type="STRING" id="1231623.Tasa_025_021"/>
<dbReference type="InterPro" id="IPR014721">
    <property type="entry name" value="Ribsml_uS5_D2-typ_fold_subgr"/>
</dbReference>
<organism evidence="13 14">
    <name type="scientific">Tanticharoenia sakaeratensis NBRC 103193</name>
    <dbReference type="NCBI Taxonomy" id="1231623"/>
    <lineage>
        <taxon>Bacteria</taxon>
        <taxon>Pseudomonadati</taxon>
        <taxon>Pseudomonadota</taxon>
        <taxon>Alphaproteobacteria</taxon>
        <taxon>Acetobacterales</taxon>
        <taxon>Acetobacteraceae</taxon>
        <taxon>Tanticharoenia</taxon>
    </lineage>
</organism>
<evidence type="ECO:0000256" key="9">
    <source>
        <dbReference type="ARBA" id="ARBA00032554"/>
    </source>
</evidence>
<feature type="active site" evidence="10">
    <location>
        <position position="144"/>
    </location>
</feature>
<evidence type="ECO:0000256" key="4">
    <source>
        <dbReference type="ARBA" id="ARBA00022679"/>
    </source>
</evidence>
<sequence length="302" mass="30473">MTAALQDLARAKINLYLHVTGRRADGYHTLDSLAVFAAAADTLMLAPSPGDADGQVRFSISGQFGAGLVADADDNLVVRAARALQAAAPGRRFAPVSIDLRKMLPVASGIGGGSADAACALRLLARAWDLDVDLAPIAASLGADVPVCLSQAPARMGGIGEILTPAPVLPPCAMLLVNCGAAVPTPAVFRARAASGAPFRAEAALPDGWTDLVSMVADLEQTMNDLEPAAIALCPAIANVLEAIAAEPGCAFARMSGSGATCFGLFADATQAGQAAQRLNDAHGWWTSAGAIGHSSASHGAA</sequence>
<dbReference type="InterPro" id="IPR020568">
    <property type="entry name" value="Ribosomal_Su5_D2-typ_SF"/>
</dbReference>
<dbReference type="EC" id="2.7.1.148" evidence="2 10"/>
<comment type="function">
    <text evidence="10">Catalyzes the phosphorylation of the position 2 hydroxy group of 4-diphosphocytidyl-2C-methyl-D-erythritol.</text>
</comment>
<evidence type="ECO:0000256" key="6">
    <source>
        <dbReference type="ARBA" id="ARBA00022777"/>
    </source>
</evidence>
<dbReference type="InterPro" id="IPR006204">
    <property type="entry name" value="GHMP_kinase_N_dom"/>
</dbReference>
<dbReference type="AlphaFoldDB" id="A0A0D6MMD6"/>
<dbReference type="HAMAP" id="MF_00061">
    <property type="entry name" value="IspE"/>
    <property type="match status" value="1"/>
</dbReference>
<dbReference type="PIRSF" id="PIRSF010376">
    <property type="entry name" value="IspE"/>
    <property type="match status" value="1"/>
</dbReference>
<evidence type="ECO:0000313" key="14">
    <source>
        <dbReference type="Proteomes" id="UP000032679"/>
    </source>
</evidence>